<dbReference type="InterPro" id="IPR037171">
    <property type="entry name" value="NagB/RpiA_transferase-like"/>
</dbReference>
<protein>
    <recommendedName>
        <fullName evidence="7">5-formyltetrahydrofolate cyclo-ligase</fullName>
    </recommendedName>
</protein>
<dbReference type="EMBL" id="BAABGL010000002">
    <property type="protein sequence ID" value="GAA4384938.1"/>
    <property type="molecule type" value="Genomic_DNA"/>
</dbReference>
<dbReference type="InterPro" id="IPR024185">
    <property type="entry name" value="FTHF_cligase-like_sf"/>
</dbReference>
<feature type="compositionally biased region" description="Basic residues" evidence="4">
    <location>
        <begin position="16"/>
        <end position="29"/>
    </location>
</feature>
<evidence type="ECO:0000256" key="4">
    <source>
        <dbReference type="SAM" id="MobiDB-lite"/>
    </source>
</evidence>
<feature type="compositionally biased region" description="Low complexity" evidence="4">
    <location>
        <begin position="33"/>
        <end position="54"/>
    </location>
</feature>
<dbReference type="InterPro" id="IPR002698">
    <property type="entry name" value="FTHF_cligase"/>
</dbReference>
<sequence length="243" mass="24973">MDTTPEPKSMEAAAKARLRRRVRTRRRERARAAAEALAGGAGVREPGAGPTAPGEPERFAAVLAEVLAGSRAVLGYASLAGEPCLDLALDQARAAGAAVLLPLTTAGRPLDFGVLTGPMSTLPRTGKWQIREPRSGAPAAEALAGEMAGPAGRPLPPVDTILVPGLAFSRAGVRLGNGGGFYDRTFGPRGAAPPTGCGAQVLGVCFAEELVDALPHQPWDLRVDAVVTERGIVPVGVRRSPVG</sequence>
<keyword evidence="3" id="KW-0067">ATP-binding</keyword>
<evidence type="ECO:0000313" key="5">
    <source>
        <dbReference type="EMBL" id="GAA4384938.1"/>
    </source>
</evidence>
<evidence type="ECO:0000256" key="2">
    <source>
        <dbReference type="ARBA" id="ARBA00022741"/>
    </source>
</evidence>
<reference evidence="6" key="1">
    <citation type="journal article" date="2019" name="Int. J. Syst. Evol. Microbiol.">
        <title>The Global Catalogue of Microorganisms (GCM) 10K type strain sequencing project: providing services to taxonomists for standard genome sequencing and annotation.</title>
        <authorList>
            <consortium name="The Broad Institute Genomics Platform"/>
            <consortium name="The Broad Institute Genome Sequencing Center for Infectious Disease"/>
            <person name="Wu L."/>
            <person name="Ma J."/>
        </authorList>
    </citation>
    <scope>NUCLEOTIDE SEQUENCE [LARGE SCALE GENOMIC DNA]</scope>
    <source>
        <strain evidence="6">JCM 17808</strain>
    </source>
</reference>
<dbReference type="RefSeq" id="WP_345029739.1">
    <property type="nucleotide sequence ID" value="NZ_BAABGL010000002.1"/>
</dbReference>
<dbReference type="PANTHER" id="PTHR23407:SF1">
    <property type="entry name" value="5-FORMYLTETRAHYDROFOLATE CYCLO-LIGASE"/>
    <property type="match status" value="1"/>
</dbReference>
<proteinExistence type="inferred from homology"/>
<accession>A0ABP8J4M0</accession>
<dbReference type="SUPFAM" id="SSF100950">
    <property type="entry name" value="NagB/RpiA/CoA transferase-like"/>
    <property type="match status" value="1"/>
</dbReference>
<gene>
    <name evidence="5" type="ORF">GCM10023167_06260</name>
</gene>
<comment type="similarity">
    <text evidence="1">Belongs to the 5-formyltetrahydrofolate cyclo-ligase family.</text>
</comment>
<evidence type="ECO:0000256" key="3">
    <source>
        <dbReference type="ARBA" id="ARBA00022840"/>
    </source>
</evidence>
<dbReference type="Pfam" id="PF01812">
    <property type="entry name" value="5-FTHF_cyc-lig"/>
    <property type="match status" value="1"/>
</dbReference>
<evidence type="ECO:0000256" key="1">
    <source>
        <dbReference type="ARBA" id="ARBA00010638"/>
    </source>
</evidence>
<keyword evidence="2" id="KW-0547">Nucleotide-binding</keyword>
<evidence type="ECO:0000313" key="6">
    <source>
        <dbReference type="Proteomes" id="UP001500642"/>
    </source>
</evidence>
<name>A0ABP8J4M0_9MICO</name>
<comment type="caution">
    <text evidence="5">The sequence shown here is derived from an EMBL/GenBank/DDBJ whole genome shotgun (WGS) entry which is preliminary data.</text>
</comment>
<keyword evidence="6" id="KW-1185">Reference proteome</keyword>
<dbReference type="Gene3D" id="3.40.50.10420">
    <property type="entry name" value="NagB/RpiA/CoA transferase-like"/>
    <property type="match status" value="1"/>
</dbReference>
<evidence type="ECO:0008006" key="7">
    <source>
        <dbReference type="Google" id="ProtNLM"/>
    </source>
</evidence>
<dbReference type="Proteomes" id="UP001500642">
    <property type="component" value="Unassembled WGS sequence"/>
</dbReference>
<dbReference type="PANTHER" id="PTHR23407">
    <property type="entry name" value="ATPASE INHIBITOR/5-FORMYLTETRAHYDROFOLATE CYCLO-LIGASE"/>
    <property type="match status" value="1"/>
</dbReference>
<organism evidence="5 6">
    <name type="scientific">Brevibacterium pityocampae</name>
    <dbReference type="NCBI Taxonomy" id="506594"/>
    <lineage>
        <taxon>Bacteria</taxon>
        <taxon>Bacillati</taxon>
        <taxon>Actinomycetota</taxon>
        <taxon>Actinomycetes</taxon>
        <taxon>Micrococcales</taxon>
        <taxon>Brevibacteriaceae</taxon>
        <taxon>Brevibacterium</taxon>
    </lineage>
</organism>
<feature type="region of interest" description="Disordered" evidence="4">
    <location>
        <begin position="1"/>
        <end position="55"/>
    </location>
</feature>